<name>A0A8J9YGC6_9NEOP</name>
<evidence type="ECO:0000256" key="1">
    <source>
        <dbReference type="ARBA" id="ARBA00004123"/>
    </source>
</evidence>
<dbReference type="GO" id="GO:0045746">
    <property type="term" value="P:negative regulation of Notch signaling pathway"/>
    <property type="evidence" value="ECO:0007669"/>
    <property type="project" value="InterPro"/>
</dbReference>
<dbReference type="InterPro" id="IPR018379">
    <property type="entry name" value="BEN_domain"/>
</dbReference>
<keyword evidence="4" id="KW-0804">Transcription</keyword>
<dbReference type="PANTHER" id="PTHR35346:SF1">
    <property type="entry name" value="BEN DOMAIN-CONTAINING PROTEIN 6"/>
    <property type="match status" value="1"/>
</dbReference>
<evidence type="ECO:0000313" key="8">
    <source>
        <dbReference type="EMBL" id="CAH0725610.1"/>
    </source>
</evidence>
<dbReference type="EMBL" id="OV170225">
    <property type="protein sequence ID" value="CAH0725610.1"/>
    <property type="molecule type" value="Genomic_DNA"/>
</dbReference>
<feature type="region of interest" description="Disordered" evidence="6">
    <location>
        <begin position="117"/>
        <end position="140"/>
    </location>
</feature>
<feature type="non-terminal residue" evidence="8">
    <location>
        <position position="430"/>
    </location>
</feature>
<feature type="compositionally biased region" description="Polar residues" evidence="6">
    <location>
        <begin position="410"/>
        <end position="430"/>
    </location>
</feature>
<gene>
    <name evidence="8" type="ORF">BINO364_LOCUS11180</name>
</gene>
<evidence type="ECO:0000256" key="4">
    <source>
        <dbReference type="ARBA" id="ARBA00023163"/>
    </source>
</evidence>
<reference evidence="8" key="1">
    <citation type="submission" date="2021-12" db="EMBL/GenBank/DDBJ databases">
        <authorList>
            <person name="Martin H S."/>
        </authorList>
    </citation>
    <scope>NUCLEOTIDE SEQUENCE</scope>
</reference>
<protein>
    <recommendedName>
        <fullName evidence="7">BEN domain-containing protein</fullName>
    </recommendedName>
</protein>
<evidence type="ECO:0000256" key="5">
    <source>
        <dbReference type="ARBA" id="ARBA00023242"/>
    </source>
</evidence>
<keyword evidence="5" id="KW-0539">Nucleus</keyword>
<dbReference type="GO" id="GO:0003677">
    <property type="term" value="F:DNA binding"/>
    <property type="evidence" value="ECO:0007669"/>
    <property type="project" value="InterPro"/>
</dbReference>
<dbReference type="Gene3D" id="1.10.10.2590">
    <property type="entry name" value="BEN domain"/>
    <property type="match status" value="1"/>
</dbReference>
<accession>A0A8J9YGC6</accession>
<feature type="region of interest" description="Disordered" evidence="6">
    <location>
        <begin position="401"/>
        <end position="430"/>
    </location>
</feature>
<evidence type="ECO:0000256" key="3">
    <source>
        <dbReference type="ARBA" id="ARBA00023015"/>
    </source>
</evidence>
<dbReference type="OrthoDB" id="6890424at2759"/>
<evidence type="ECO:0000259" key="7">
    <source>
        <dbReference type="SMART" id="SM01025"/>
    </source>
</evidence>
<keyword evidence="2" id="KW-0678">Repressor</keyword>
<keyword evidence="3" id="KW-0805">Transcription regulation</keyword>
<dbReference type="GO" id="GO:0045666">
    <property type="term" value="P:positive regulation of neuron differentiation"/>
    <property type="evidence" value="ECO:0007669"/>
    <property type="project" value="InterPro"/>
</dbReference>
<dbReference type="SMART" id="SM01025">
    <property type="entry name" value="BEN"/>
    <property type="match status" value="1"/>
</dbReference>
<dbReference type="Pfam" id="PF10523">
    <property type="entry name" value="BEN"/>
    <property type="match status" value="1"/>
</dbReference>
<dbReference type="PANTHER" id="PTHR35346">
    <property type="entry name" value="BEN DOMAIN-CONTAINING PROTEIN 6"/>
    <property type="match status" value="1"/>
</dbReference>
<organism evidence="8 9">
    <name type="scientific">Brenthis ino</name>
    <name type="common">lesser marbled fritillary</name>
    <dbReference type="NCBI Taxonomy" id="405034"/>
    <lineage>
        <taxon>Eukaryota</taxon>
        <taxon>Metazoa</taxon>
        <taxon>Ecdysozoa</taxon>
        <taxon>Arthropoda</taxon>
        <taxon>Hexapoda</taxon>
        <taxon>Insecta</taxon>
        <taxon>Pterygota</taxon>
        <taxon>Neoptera</taxon>
        <taxon>Endopterygota</taxon>
        <taxon>Lepidoptera</taxon>
        <taxon>Glossata</taxon>
        <taxon>Ditrysia</taxon>
        <taxon>Papilionoidea</taxon>
        <taxon>Nymphalidae</taxon>
        <taxon>Heliconiinae</taxon>
        <taxon>Argynnini</taxon>
        <taxon>Brenthis</taxon>
    </lineage>
</organism>
<dbReference type="AlphaFoldDB" id="A0A8J9YGC6"/>
<proteinExistence type="predicted"/>
<keyword evidence="9" id="KW-1185">Reference proteome</keyword>
<dbReference type="Proteomes" id="UP000838878">
    <property type="component" value="Chromosome 5"/>
</dbReference>
<dbReference type="GO" id="GO:0003714">
    <property type="term" value="F:transcription corepressor activity"/>
    <property type="evidence" value="ECO:0007669"/>
    <property type="project" value="InterPro"/>
</dbReference>
<evidence type="ECO:0000256" key="2">
    <source>
        <dbReference type="ARBA" id="ARBA00022491"/>
    </source>
</evidence>
<feature type="domain" description="BEN" evidence="7">
    <location>
        <begin position="319"/>
        <end position="395"/>
    </location>
</feature>
<dbReference type="GO" id="GO:0005634">
    <property type="term" value="C:nucleus"/>
    <property type="evidence" value="ECO:0007669"/>
    <property type="project" value="UniProtKB-SubCell"/>
</dbReference>
<evidence type="ECO:0000313" key="9">
    <source>
        <dbReference type="Proteomes" id="UP000838878"/>
    </source>
</evidence>
<sequence>MDQNLWLLVEWMDNFEQNIFSNYAIVHTDSLMRHDPDIHTGKVVVLRDKHNNPRKAQVLRFSDKKRFVKELKVMLERQDNQVKNVLSLCMNAIKEMKTGPMFFGGNQTVAYPSGSSILHHARDDSDSSDSNSKPEISHDLNLTKTSIRCDNQLRRNELRMDERMSRMLKENSLFSNCRPPLSSTPLPDRMFGKSKSGFDKATQTELAPPNHFEKIEQINVVLQKLYSQFMALLCKKEETQNHLLVERASYGRELLDVVEPQIQNVDDQKGASGVKIRRVSAQTTNNVMPADNSDLVSIGNGNVTIPARVLEEIDWSSHSVATRQLLQAVFPRRVLATHSLTGKQSPAFVNKPPKKQLDPRVVEDIVNTVSERCGVPQRIVRSSITTKCTDEAKLYRNRQRYKKMREEQNQENIAPISSGSSESTNIGEEN</sequence>
<dbReference type="InterPro" id="IPR037496">
    <property type="entry name" value="BEND6-like"/>
</dbReference>
<evidence type="ECO:0000256" key="6">
    <source>
        <dbReference type="SAM" id="MobiDB-lite"/>
    </source>
</evidence>
<comment type="subcellular location">
    <subcellularLocation>
        <location evidence="1">Nucleus</location>
    </subcellularLocation>
</comment>